<dbReference type="PANTHER" id="PTHR12794">
    <property type="entry name" value="GEMIN2"/>
    <property type="match status" value="1"/>
</dbReference>
<gene>
    <name evidence="3" type="ORF">J7T54_003059</name>
</gene>
<feature type="region of interest" description="Disordered" evidence="2">
    <location>
        <begin position="105"/>
        <end position="144"/>
    </location>
</feature>
<dbReference type="PANTHER" id="PTHR12794:SF0">
    <property type="entry name" value="GEM-ASSOCIATED PROTEIN 2"/>
    <property type="match status" value="1"/>
</dbReference>
<feature type="compositionally biased region" description="Basic and acidic residues" evidence="2">
    <location>
        <begin position="454"/>
        <end position="464"/>
    </location>
</feature>
<dbReference type="GeneID" id="75829565"/>
<reference evidence="3" key="1">
    <citation type="journal article" date="2021" name="J Fungi (Basel)">
        <title>Genomic and Metabolomic Analyses of the Marine Fungus Emericellopsis cladophorae: Insights into Saltwater Adaptability Mechanisms and Its Biosynthetic Potential.</title>
        <authorList>
            <person name="Goncalves M.F.M."/>
            <person name="Hilario S."/>
            <person name="Van de Peer Y."/>
            <person name="Esteves A.C."/>
            <person name="Alves A."/>
        </authorList>
    </citation>
    <scope>NUCLEOTIDE SEQUENCE</scope>
    <source>
        <strain evidence="3">MUM 19.33</strain>
    </source>
</reference>
<feature type="region of interest" description="Disordered" evidence="2">
    <location>
        <begin position="408"/>
        <end position="520"/>
    </location>
</feature>
<evidence type="ECO:0000313" key="3">
    <source>
        <dbReference type="EMBL" id="KAI6780918.1"/>
    </source>
</evidence>
<protein>
    <submittedName>
        <fullName evidence="3">Uncharacterized protein</fullName>
    </submittedName>
</protein>
<keyword evidence="4" id="KW-1185">Reference proteome</keyword>
<evidence type="ECO:0000256" key="1">
    <source>
        <dbReference type="ARBA" id="ARBA00025758"/>
    </source>
</evidence>
<evidence type="ECO:0000256" key="2">
    <source>
        <dbReference type="SAM" id="MobiDB-lite"/>
    </source>
</evidence>
<comment type="caution">
    <text evidence="3">The sequence shown here is derived from an EMBL/GenBank/DDBJ whole genome shotgun (WGS) entry which is preliminary data.</text>
</comment>
<dbReference type="Pfam" id="PF04938">
    <property type="entry name" value="SIP1"/>
    <property type="match status" value="1"/>
</dbReference>
<dbReference type="RefSeq" id="XP_051361774.1">
    <property type="nucleotide sequence ID" value="XM_051506862.1"/>
</dbReference>
<feature type="compositionally biased region" description="Basic residues" evidence="2">
    <location>
        <begin position="118"/>
        <end position="127"/>
    </location>
</feature>
<feature type="compositionally biased region" description="Acidic residues" evidence="2">
    <location>
        <begin position="509"/>
        <end position="518"/>
    </location>
</feature>
<dbReference type="AlphaFoldDB" id="A0A9P9Y0K5"/>
<feature type="region of interest" description="Disordered" evidence="2">
    <location>
        <begin position="198"/>
        <end position="248"/>
    </location>
</feature>
<dbReference type="EMBL" id="JAGIXG020000026">
    <property type="protein sequence ID" value="KAI6780918.1"/>
    <property type="molecule type" value="Genomic_DNA"/>
</dbReference>
<dbReference type="GO" id="GO:0000387">
    <property type="term" value="P:spliceosomal snRNP assembly"/>
    <property type="evidence" value="ECO:0007669"/>
    <property type="project" value="InterPro"/>
</dbReference>
<evidence type="ECO:0000313" key="4">
    <source>
        <dbReference type="Proteomes" id="UP001055219"/>
    </source>
</evidence>
<dbReference type="InterPro" id="IPR035426">
    <property type="entry name" value="Gemin2/Brr1"/>
</dbReference>
<dbReference type="OrthoDB" id="428895at2759"/>
<proteinExistence type="inferred from homology"/>
<feature type="compositionally biased region" description="Acidic residues" evidence="2">
    <location>
        <begin position="415"/>
        <end position="424"/>
    </location>
</feature>
<feature type="compositionally biased region" description="Acidic residues" evidence="2">
    <location>
        <begin position="485"/>
        <end position="496"/>
    </location>
</feature>
<feature type="compositionally biased region" description="Acidic residues" evidence="2">
    <location>
        <begin position="465"/>
        <end position="477"/>
    </location>
</feature>
<sequence>MDFLALASHTSRATYASSSSESSNSSDVFFDDLSALQYASDGYLMGQGTILDSSSEPSSMFTGMDMPGVAASHHEDQCQSGTERKRRKMDCSDYSAALFAMEPADHLDEGEISDPTPKRARGNHNSRSRQNYQQSSIDPTSGQRYVFSSYASRTTIPEGEESDFEDDAEAMAYLRSVRKQAESIPHILRAPKVQIGPRLPADLQTNEDDDDYAQNSRDGDIDDSKGWYEDGAYIGAPNSDQEDAPALEEDAASEVAIHDAYFTSLLAQYHRMRLLLGREPSVDALSRLPPSLVLEAGPLGRGSTTIPVWSKLLRATDPHPVQMHILTKDSILSILRVMLGGKFLQNGYNIEERTSRWLWALLARLPERGELDYAEIGCLRDLGKRAVLLGRSLVEMAALRDELDDGQLGVHEDLDNSSDEEEEGAVQQGPLKTKKRTNPDLENAAQQYPTPQKPSREELPASEHEDGEVSEEDEDVAMDIGSNSSDEEEGQIDETVDDVKARLLAQLDADAEQEDQPSPEEAAKLRLRMNMRATLNMILTVVGEFYGQRDLLEFREPFVGM</sequence>
<feature type="compositionally biased region" description="Basic and acidic residues" evidence="2">
    <location>
        <begin position="217"/>
        <end position="228"/>
    </location>
</feature>
<organism evidence="3 4">
    <name type="scientific">Emericellopsis cladophorae</name>
    <dbReference type="NCBI Taxonomy" id="2686198"/>
    <lineage>
        <taxon>Eukaryota</taxon>
        <taxon>Fungi</taxon>
        <taxon>Dikarya</taxon>
        <taxon>Ascomycota</taxon>
        <taxon>Pezizomycotina</taxon>
        <taxon>Sordariomycetes</taxon>
        <taxon>Hypocreomycetidae</taxon>
        <taxon>Hypocreales</taxon>
        <taxon>Bionectriaceae</taxon>
        <taxon>Emericellopsis</taxon>
    </lineage>
</organism>
<accession>A0A9P9Y0K5</accession>
<reference evidence="3" key="2">
    <citation type="submission" date="2022-07" db="EMBL/GenBank/DDBJ databases">
        <authorList>
            <person name="Goncalves M.F.M."/>
            <person name="Hilario S."/>
            <person name="Van De Peer Y."/>
            <person name="Esteves A.C."/>
            <person name="Alves A."/>
        </authorList>
    </citation>
    <scope>NUCLEOTIDE SEQUENCE</scope>
    <source>
        <strain evidence="3">MUM 19.33</strain>
    </source>
</reference>
<dbReference type="Proteomes" id="UP001055219">
    <property type="component" value="Unassembled WGS sequence"/>
</dbReference>
<dbReference type="GO" id="GO:0032797">
    <property type="term" value="C:SMN complex"/>
    <property type="evidence" value="ECO:0007669"/>
    <property type="project" value="TreeGrafter"/>
</dbReference>
<dbReference type="Gene3D" id="1.20.58.1070">
    <property type="match status" value="1"/>
</dbReference>
<comment type="similarity">
    <text evidence="1">Belongs to the gemin-2 family.</text>
</comment>
<dbReference type="GO" id="GO:0005634">
    <property type="term" value="C:nucleus"/>
    <property type="evidence" value="ECO:0007669"/>
    <property type="project" value="TreeGrafter"/>
</dbReference>
<name>A0A9P9Y0K5_9HYPO</name>